<keyword evidence="1" id="KW-0966">Cell projection</keyword>
<dbReference type="Proteomes" id="UP000052015">
    <property type="component" value="Unassembled WGS sequence"/>
</dbReference>
<dbReference type="RefSeq" id="WP_057976057.1">
    <property type="nucleotide sequence ID" value="NZ_LKHP01000001.1"/>
</dbReference>
<gene>
    <name evidence="1" type="primary">flhB_1</name>
    <name evidence="1" type="ORF">ABG79_00133</name>
</gene>
<comment type="caution">
    <text evidence="1">The sequence shown here is derived from an EMBL/GenBank/DDBJ whole genome shotgun (WGS) entry which is preliminary data.</text>
</comment>
<proteinExistence type="predicted"/>
<dbReference type="SUPFAM" id="SSF160544">
    <property type="entry name" value="EscU C-terminal domain-like"/>
    <property type="match status" value="1"/>
</dbReference>
<dbReference type="EMBL" id="LKHP01000001">
    <property type="protein sequence ID" value="KRQ87968.1"/>
    <property type="molecule type" value="Genomic_DNA"/>
</dbReference>
<dbReference type="PANTHER" id="PTHR30531:SF12">
    <property type="entry name" value="FLAGELLAR BIOSYNTHETIC PROTEIN FLHB"/>
    <property type="match status" value="1"/>
</dbReference>
<keyword evidence="2" id="KW-1185">Reference proteome</keyword>
<dbReference type="OrthoDB" id="9810419at2"/>
<sequence length="88" mass="9694">MRKKAVALKYEKGDKAPVITAIGFGEIAEKIINIASESKVPIINNKPLVEELSKISIGQNIPIELYETVAEILAFIYNLNSKQNHSKG</sequence>
<dbReference type="Pfam" id="PF01312">
    <property type="entry name" value="Bac_export_2"/>
    <property type="match status" value="1"/>
</dbReference>
<name>A0A0R3JWL1_CALMK</name>
<dbReference type="GO" id="GO:0009306">
    <property type="term" value="P:protein secretion"/>
    <property type="evidence" value="ECO:0007669"/>
    <property type="project" value="InterPro"/>
</dbReference>
<keyword evidence="1" id="KW-0282">Flagellum</keyword>
<dbReference type="PANTHER" id="PTHR30531">
    <property type="entry name" value="FLAGELLAR BIOSYNTHETIC PROTEIN FLHB"/>
    <property type="match status" value="1"/>
</dbReference>
<evidence type="ECO:0000313" key="1">
    <source>
        <dbReference type="EMBL" id="KRQ87968.1"/>
    </source>
</evidence>
<dbReference type="AlphaFoldDB" id="A0A0R3JWL1"/>
<dbReference type="Gene3D" id="3.40.1690.10">
    <property type="entry name" value="secretion proteins EscU"/>
    <property type="match status" value="1"/>
</dbReference>
<evidence type="ECO:0000313" key="2">
    <source>
        <dbReference type="Proteomes" id="UP000052015"/>
    </source>
</evidence>
<dbReference type="GO" id="GO:0005886">
    <property type="term" value="C:plasma membrane"/>
    <property type="evidence" value="ECO:0007669"/>
    <property type="project" value="TreeGrafter"/>
</dbReference>
<protein>
    <submittedName>
        <fullName evidence="1">Flagellar biosynthetic protein FlhB</fullName>
    </submittedName>
</protein>
<keyword evidence="1" id="KW-0969">Cilium</keyword>
<dbReference type="STRING" id="908809.ABG79_00133"/>
<organism evidence="1 2">
    <name type="scientific">Caloramator mitchellensis</name>
    <dbReference type="NCBI Taxonomy" id="908809"/>
    <lineage>
        <taxon>Bacteria</taxon>
        <taxon>Bacillati</taxon>
        <taxon>Bacillota</taxon>
        <taxon>Clostridia</taxon>
        <taxon>Eubacteriales</taxon>
        <taxon>Clostridiaceae</taxon>
        <taxon>Caloramator</taxon>
    </lineage>
</organism>
<dbReference type="InterPro" id="IPR029025">
    <property type="entry name" value="T3SS_substrate_exporter_C"/>
</dbReference>
<accession>A0A0R3JWL1</accession>
<dbReference type="InterPro" id="IPR006135">
    <property type="entry name" value="T3SS_substrate_exporter"/>
</dbReference>
<reference evidence="1 2" key="1">
    <citation type="submission" date="2015-09" db="EMBL/GenBank/DDBJ databases">
        <title>Draft genome sequence of a Caloramator mitchellensis, a moderate thermophile from the Great Artesian Basin of Australia.</title>
        <authorList>
            <person name="Patel B.K."/>
        </authorList>
    </citation>
    <scope>NUCLEOTIDE SEQUENCE [LARGE SCALE GENOMIC DNA]</scope>
    <source>
        <strain evidence="1 2">VF08</strain>
    </source>
</reference>